<comment type="caution">
    <text evidence="1">The sequence shown here is derived from an EMBL/GenBank/DDBJ whole genome shotgun (WGS) entry which is preliminary data.</text>
</comment>
<evidence type="ECO:0000313" key="2">
    <source>
        <dbReference type="Proteomes" id="UP000054988"/>
    </source>
</evidence>
<organism evidence="1 2">
    <name type="scientific">Moniliophthora roreri</name>
    <name type="common">Frosty pod rot fungus</name>
    <name type="synonym">Monilia roreri</name>
    <dbReference type="NCBI Taxonomy" id="221103"/>
    <lineage>
        <taxon>Eukaryota</taxon>
        <taxon>Fungi</taxon>
        <taxon>Dikarya</taxon>
        <taxon>Basidiomycota</taxon>
        <taxon>Agaricomycotina</taxon>
        <taxon>Agaricomycetes</taxon>
        <taxon>Agaricomycetidae</taxon>
        <taxon>Agaricales</taxon>
        <taxon>Marasmiineae</taxon>
        <taxon>Marasmiaceae</taxon>
        <taxon>Moniliophthora</taxon>
    </lineage>
</organism>
<protein>
    <submittedName>
        <fullName evidence="1">Uncharacterized protein</fullName>
    </submittedName>
</protein>
<dbReference type="Proteomes" id="UP000054988">
    <property type="component" value="Unassembled WGS sequence"/>
</dbReference>
<dbReference type="eggNOG" id="ENOG502SP4Y">
    <property type="taxonomic scope" value="Eukaryota"/>
</dbReference>
<name>A0A0W0G2H4_MONRR</name>
<dbReference type="EMBL" id="LATX01001295">
    <property type="protein sequence ID" value="KTB42780.1"/>
    <property type="molecule type" value="Genomic_DNA"/>
</dbReference>
<dbReference type="AlphaFoldDB" id="A0A0W0G2H4"/>
<gene>
    <name evidence="1" type="ORF">WG66_4579</name>
</gene>
<reference evidence="1 2" key="1">
    <citation type="submission" date="2015-12" db="EMBL/GenBank/DDBJ databases">
        <title>Draft genome sequence of Moniliophthora roreri, the causal agent of frosty pod rot of cacao.</title>
        <authorList>
            <person name="Aime M.C."/>
            <person name="Diaz-Valderrama J.R."/>
            <person name="Kijpornyongpan T."/>
            <person name="Phillips-Mora W."/>
        </authorList>
    </citation>
    <scope>NUCLEOTIDE SEQUENCE [LARGE SCALE GENOMIC DNA]</scope>
    <source>
        <strain evidence="1 2">MCA 2952</strain>
    </source>
</reference>
<evidence type="ECO:0000313" key="1">
    <source>
        <dbReference type="EMBL" id="KTB42780.1"/>
    </source>
</evidence>
<accession>A0A0W0G2H4</accession>
<proteinExistence type="predicted"/>
<sequence length="203" mass="22733">MVQVRSPSASTFKAEAESLPNLNRLPVVTVPTSSSHQVAPGMHQTGEVMEQVQHATSVSRFLGTQKIVNVTRNVSATHPYARLQGKNKEGKRRKIWNHALEKYLFTPYELSTLGAPHRRTMYMASLEAHIDNLHAQLLSLGFWPVAFDDLEALKGLNTRTAKSVVAGLQYDATLARLKILELERVNDNLERELLQQGIVRVQV</sequence>